<dbReference type="Gene3D" id="2.40.360.10">
    <property type="entry name" value="YmcC-like"/>
    <property type="match status" value="1"/>
</dbReference>
<dbReference type="PROSITE" id="PS51257">
    <property type="entry name" value="PROKAR_LIPOPROTEIN"/>
    <property type="match status" value="1"/>
</dbReference>
<feature type="chain" id="PRO_5045809417" evidence="1">
    <location>
        <begin position="24"/>
        <end position="224"/>
    </location>
</feature>
<accession>A0ABV7X8I2</accession>
<evidence type="ECO:0000313" key="3">
    <source>
        <dbReference type="Proteomes" id="UP001595615"/>
    </source>
</evidence>
<evidence type="ECO:0000313" key="2">
    <source>
        <dbReference type="EMBL" id="MFC3712444.1"/>
    </source>
</evidence>
<organism evidence="2 3">
    <name type="scientific">Sphingoaurantiacus capsulatus</name>
    <dbReference type="NCBI Taxonomy" id="1771310"/>
    <lineage>
        <taxon>Bacteria</taxon>
        <taxon>Pseudomonadati</taxon>
        <taxon>Pseudomonadota</taxon>
        <taxon>Alphaproteobacteria</taxon>
        <taxon>Sphingomonadales</taxon>
        <taxon>Sphingosinicellaceae</taxon>
        <taxon>Sphingoaurantiacus</taxon>
    </lineage>
</organism>
<dbReference type="InterPro" id="IPR021308">
    <property type="entry name" value="GfcB"/>
</dbReference>
<comment type="caution">
    <text evidence="2">The sequence shown here is derived from an EMBL/GenBank/DDBJ whole genome shotgun (WGS) entry which is preliminary data.</text>
</comment>
<proteinExistence type="predicted"/>
<dbReference type="SUPFAM" id="SSF159270">
    <property type="entry name" value="YmcC-like"/>
    <property type="match status" value="1"/>
</dbReference>
<keyword evidence="3" id="KW-1185">Reference proteome</keyword>
<dbReference type="Proteomes" id="UP001595615">
    <property type="component" value="Unassembled WGS sequence"/>
</dbReference>
<protein>
    <submittedName>
        <fullName evidence="2">YjbF family lipoprotein</fullName>
    </submittedName>
</protein>
<dbReference type="InterPro" id="IPR023373">
    <property type="entry name" value="YmcC_sf"/>
</dbReference>
<dbReference type="Pfam" id="PF11102">
    <property type="entry name" value="YjbF"/>
    <property type="match status" value="1"/>
</dbReference>
<keyword evidence="1" id="KW-0732">Signal</keyword>
<keyword evidence="2" id="KW-0449">Lipoprotein</keyword>
<feature type="signal peptide" evidence="1">
    <location>
        <begin position="1"/>
        <end position="23"/>
    </location>
</feature>
<name>A0ABV7X8I2_9SPHN</name>
<evidence type="ECO:0000256" key="1">
    <source>
        <dbReference type="SAM" id="SignalP"/>
    </source>
</evidence>
<gene>
    <name evidence="2" type="ORF">ACFOMD_07680</name>
</gene>
<dbReference type="RefSeq" id="WP_380859322.1">
    <property type="nucleotide sequence ID" value="NZ_JBHRXV010000004.1"/>
</dbReference>
<sequence length="224" mass="24843">MAFRVTYAVSSRRGALAMLSTFALTGCASSPFWGTIRAGIAGGTDDGPAISRAYADKLPYASMLAWFDGSPPALVVLAEFAANNRWVWHSAQRQSIATFGPFITGLLGVERELRSAMLAGGWDRNPLQLVGRRLERVIDVAAEGDRVQVALSSRFEKADLEEVEILGVRRTLRRVDEHVRSQGRHRFTNRYWVDEASGRCWKSSQTAVPTLPRFNIEILKYPSA</sequence>
<dbReference type="EMBL" id="JBHRXV010000004">
    <property type="protein sequence ID" value="MFC3712444.1"/>
    <property type="molecule type" value="Genomic_DNA"/>
</dbReference>
<reference evidence="3" key="1">
    <citation type="journal article" date="2019" name="Int. J. Syst. Evol. Microbiol.">
        <title>The Global Catalogue of Microorganisms (GCM) 10K type strain sequencing project: providing services to taxonomists for standard genome sequencing and annotation.</title>
        <authorList>
            <consortium name="The Broad Institute Genomics Platform"/>
            <consortium name="The Broad Institute Genome Sequencing Center for Infectious Disease"/>
            <person name="Wu L."/>
            <person name="Ma J."/>
        </authorList>
    </citation>
    <scope>NUCLEOTIDE SEQUENCE [LARGE SCALE GENOMIC DNA]</scope>
    <source>
        <strain evidence="3">KCTC 42644</strain>
    </source>
</reference>